<organism evidence="2 3">
    <name type="scientific">Escallonia rubra</name>
    <dbReference type="NCBI Taxonomy" id="112253"/>
    <lineage>
        <taxon>Eukaryota</taxon>
        <taxon>Viridiplantae</taxon>
        <taxon>Streptophyta</taxon>
        <taxon>Embryophyta</taxon>
        <taxon>Tracheophyta</taxon>
        <taxon>Spermatophyta</taxon>
        <taxon>Magnoliopsida</taxon>
        <taxon>eudicotyledons</taxon>
        <taxon>Gunneridae</taxon>
        <taxon>Pentapetalae</taxon>
        <taxon>asterids</taxon>
        <taxon>campanulids</taxon>
        <taxon>Escalloniales</taxon>
        <taxon>Escalloniaceae</taxon>
        <taxon>Escallonia</taxon>
    </lineage>
</organism>
<sequence>MELQFPYLLIPVLTLLSSSFLLAYRKKGTTRGLPPGPWKLPFIGNMWCLVGSAPHLARRGREATADRLLLVKGKWFLSTANWSWQSDFLLYIAAVSIDLSKFWMAPLLCGISFNGSKYLKLDGAWGTDNDASNDAT</sequence>
<evidence type="ECO:0000256" key="1">
    <source>
        <dbReference type="SAM" id="Phobius"/>
    </source>
</evidence>
<keyword evidence="3" id="KW-1185">Reference proteome</keyword>
<keyword evidence="1" id="KW-0812">Transmembrane</keyword>
<dbReference type="Proteomes" id="UP001187471">
    <property type="component" value="Unassembled WGS sequence"/>
</dbReference>
<reference evidence="2" key="1">
    <citation type="submission" date="2022-12" db="EMBL/GenBank/DDBJ databases">
        <title>Draft genome assemblies for two species of Escallonia (Escalloniales).</title>
        <authorList>
            <person name="Chanderbali A."/>
            <person name="Dervinis C."/>
            <person name="Anghel I."/>
            <person name="Soltis D."/>
            <person name="Soltis P."/>
            <person name="Zapata F."/>
        </authorList>
    </citation>
    <scope>NUCLEOTIDE SEQUENCE</scope>
    <source>
        <strain evidence="2">UCBG92.1500</strain>
        <tissue evidence="2">Leaf</tissue>
    </source>
</reference>
<keyword evidence="1" id="KW-0472">Membrane</keyword>
<name>A0AA88QXV9_9ASTE</name>
<comment type="caution">
    <text evidence="2">The sequence shown here is derived from an EMBL/GenBank/DDBJ whole genome shotgun (WGS) entry which is preliminary data.</text>
</comment>
<protein>
    <recommendedName>
        <fullName evidence="4">Cytochrome P450</fullName>
    </recommendedName>
</protein>
<evidence type="ECO:0000313" key="3">
    <source>
        <dbReference type="Proteomes" id="UP001187471"/>
    </source>
</evidence>
<evidence type="ECO:0008006" key="4">
    <source>
        <dbReference type="Google" id="ProtNLM"/>
    </source>
</evidence>
<accession>A0AA88QXV9</accession>
<gene>
    <name evidence="2" type="ORF">RJ640_028473</name>
</gene>
<dbReference type="EMBL" id="JAVXUO010002583">
    <property type="protein sequence ID" value="KAK2971435.1"/>
    <property type="molecule type" value="Genomic_DNA"/>
</dbReference>
<keyword evidence="1" id="KW-1133">Transmembrane helix</keyword>
<proteinExistence type="predicted"/>
<feature type="transmembrane region" description="Helical" evidence="1">
    <location>
        <begin position="6"/>
        <end position="24"/>
    </location>
</feature>
<evidence type="ECO:0000313" key="2">
    <source>
        <dbReference type="EMBL" id="KAK2971435.1"/>
    </source>
</evidence>
<dbReference type="AlphaFoldDB" id="A0AA88QXV9"/>